<feature type="compositionally biased region" description="Basic and acidic residues" evidence="1">
    <location>
        <begin position="68"/>
        <end position="79"/>
    </location>
</feature>
<evidence type="ECO:0000313" key="4">
    <source>
        <dbReference type="Proteomes" id="UP000271162"/>
    </source>
</evidence>
<evidence type="ECO:0000313" key="5">
    <source>
        <dbReference type="WBParaSite" id="NBR_0001869901-mRNA-1"/>
    </source>
</evidence>
<dbReference type="InterPro" id="IPR000242">
    <property type="entry name" value="PTP_cat"/>
</dbReference>
<keyword evidence="4" id="KW-1185">Reference proteome</keyword>
<dbReference type="SUPFAM" id="SSF52799">
    <property type="entry name" value="(Phosphotyrosine protein) phosphatases II"/>
    <property type="match status" value="1"/>
</dbReference>
<dbReference type="PANTHER" id="PTHR23219">
    <property type="entry name" value="TYROSINE-PROTEIN PHOSPHATASE C15H7.3-RELATED"/>
    <property type="match status" value="1"/>
</dbReference>
<name>A0A0N4YN98_NIPBR</name>
<feature type="domain" description="Tyrosine-protein phosphatase" evidence="2">
    <location>
        <begin position="114"/>
        <end position="158"/>
    </location>
</feature>
<evidence type="ECO:0000259" key="2">
    <source>
        <dbReference type="Pfam" id="PF00102"/>
    </source>
</evidence>
<evidence type="ECO:0000313" key="3">
    <source>
        <dbReference type="EMBL" id="VDL82425.1"/>
    </source>
</evidence>
<dbReference type="GO" id="GO:0004725">
    <property type="term" value="F:protein tyrosine phosphatase activity"/>
    <property type="evidence" value="ECO:0007669"/>
    <property type="project" value="InterPro"/>
</dbReference>
<gene>
    <name evidence="3" type="ORF">NBR_LOCUS18700</name>
</gene>
<dbReference type="PANTHER" id="PTHR23219:SF13">
    <property type="entry name" value="TYROSINE-PROTEIN PHOSPHATASE DOMAIN-CONTAINING PROTEIN"/>
    <property type="match status" value="1"/>
</dbReference>
<evidence type="ECO:0000256" key="1">
    <source>
        <dbReference type="SAM" id="MobiDB-lite"/>
    </source>
</evidence>
<reference evidence="5" key="1">
    <citation type="submission" date="2017-02" db="UniProtKB">
        <authorList>
            <consortium name="WormBaseParasite"/>
        </authorList>
    </citation>
    <scope>IDENTIFICATION</scope>
</reference>
<dbReference type="Proteomes" id="UP000271162">
    <property type="component" value="Unassembled WGS sequence"/>
</dbReference>
<proteinExistence type="predicted"/>
<dbReference type="InterPro" id="IPR029021">
    <property type="entry name" value="Prot-tyrosine_phosphatase-like"/>
</dbReference>
<accession>A0A0N4YN98</accession>
<reference evidence="3 4" key="2">
    <citation type="submission" date="2018-11" db="EMBL/GenBank/DDBJ databases">
        <authorList>
            <consortium name="Pathogen Informatics"/>
        </authorList>
    </citation>
    <scope>NUCLEOTIDE SEQUENCE [LARGE SCALE GENOMIC DNA]</scope>
</reference>
<dbReference type="WBParaSite" id="NBR_0001869901-mRNA-1">
    <property type="protein sequence ID" value="NBR_0001869901-mRNA-1"/>
    <property type="gene ID" value="NBR_0001869901"/>
</dbReference>
<dbReference type="STRING" id="27835.A0A0N4YN98"/>
<organism evidence="5">
    <name type="scientific">Nippostrongylus brasiliensis</name>
    <name type="common">Rat hookworm</name>
    <dbReference type="NCBI Taxonomy" id="27835"/>
    <lineage>
        <taxon>Eukaryota</taxon>
        <taxon>Metazoa</taxon>
        <taxon>Ecdysozoa</taxon>
        <taxon>Nematoda</taxon>
        <taxon>Chromadorea</taxon>
        <taxon>Rhabditida</taxon>
        <taxon>Rhabditina</taxon>
        <taxon>Rhabditomorpha</taxon>
        <taxon>Strongyloidea</taxon>
        <taxon>Heligmosomidae</taxon>
        <taxon>Nippostrongylus</taxon>
    </lineage>
</organism>
<protein>
    <submittedName>
        <fullName evidence="5">Tyrosine-protein phosphatase domain-containing protein</fullName>
    </submittedName>
</protein>
<dbReference type="AlphaFoldDB" id="A0A0N4YN98"/>
<dbReference type="Gene3D" id="3.90.190.10">
    <property type="entry name" value="Protein tyrosine phosphatase superfamily"/>
    <property type="match status" value="1"/>
</dbReference>
<sequence>MCWHQRSRTAFKINRYRFAVDVLGCRERRLADTEDEPQQKKKPRSMRKKEEKSNVTEDITQTQKQKRGPADKEDSTLEKKKKEIQCLDETRVVIEQVEPNSNTYIHASKVKLDKEQCAGVVMLCNYYEDGMQKCDEYFPTESGAYKYYGKMFVNNKKGEGGNPVVKSSGRPALQAVEMTIPDTSLEDPSVLCGLGGGVQHAGL</sequence>
<dbReference type="EMBL" id="UYSL01023617">
    <property type="protein sequence ID" value="VDL82425.1"/>
    <property type="molecule type" value="Genomic_DNA"/>
</dbReference>
<dbReference type="Pfam" id="PF00102">
    <property type="entry name" value="Y_phosphatase"/>
    <property type="match status" value="1"/>
</dbReference>
<feature type="region of interest" description="Disordered" evidence="1">
    <location>
        <begin position="30"/>
        <end position="79"/>
    </location>
</feature>